<reference evidence="3 4" key="1">
    <citation type="submission" date="2018-11" db="EMBL/GenBank/DDBJ databases">
        <title>Genome sequence and assembly of Colletotrichum spinosum.</title>
        <authorList>
            <person name="Gan P."/>
            <person name="Shirasu K."/>
        </authorList>
    </citation>
    <scope>NUCLEOTIDE SEQUENCE [LARGE SCALE GENOMIC DNA]</scope>
    <source>
        <strain evidence="3 4">CBS 515.97</strain>
    </source>
</reference>
<proteinExistence type="inferred from homology"/>
<dbReference type="Pfam" id="PF00106">
    <property type="entry name" value="adh_short"/>
    <property type="match status" value="1"/>
</dbReference>
<dbReference type="PRINTS" id="PR00081">
    <property type="entry name" value="GDHRDH"/>
</dbReference>
<dbReference type="PANTHER" id="PTHR43976:SF16">
    <property type="entry name" value="SHORT-CHAIN DEHYDROGENASE_REDUCTASE FAMILY PROTEIN"/>
    <property type="match status" value="1"/>
</dbReference>
<dbReference type="InterPro" id="IPR002347">
    <property type="entry name" value="SDR_fam"/>
</dbReference>
<keyword evidence="2" id="KW-0560">Oxidoreductase</keyword>
<dbReference type="EMBL" id="QAPG01000006">
    <property type="protein sequence ID" value="TDZ40264.1"/>
    <property type="molecule type" value="Genomic_DNA"/>
</dbReference>
<dbReference type="Proteomes" id="UP000295083">
    <property type="component" value="Unassembled WGS sequence"/>
</dbReference>
<name>A0A4R8QU26_9PEZI</name>
<dbReference type="Gene3D" id="3.40.50.720">
    <property type="entry name" value="NAD(P)-binding Rossmann-like Domain"/>
    <property type="match status" value="1"/>
</dbReference>
<organism evidence="3 4">
    <name type="scientific">Colletotrichum spinosum</name>
    <dbReference type="NCBI Taxonomy" id="1347390"/>
    <lineage>
        <taxon>Eukaryota</taxon>
        <taxon>Fungi</taxon>
        <taxon>Dikarya</taxon>
        <taxon>Ascomycota</taxon>
        <taxon>Pezizomycotina</taxon>
        <taxon>Sordariomycetes</taxon>
        <taxon>Hypocreomycetidae</taxon>
        <taxon>Glomerellales</taxon>
        <taxon>Glomerellaceae</taxon>
        <taxon>Colletotrichum</taxon>
        <taxon>Colletotrichum orbiculare species complex</taxon>
    </lineage>
</organism>
<dbReference type="InterPro" id="IPR051911">
    <property type="entry name" value="SDR_oxidoreductase"/>
</dbReference>
<protein>
    <submittedName>
        <fullName evidence="3">Putative oxidoreductase</fullName>
    </submittedName>
</protein>
<dbReference type="SUPFAM" id="SSF51735">
    <property type="entry name" value="NAD(P)-binding Rossmann-fold domains"/>
    <property type="match status" value="1"/>
</dbReference>
<dbReference type="GO" id="GO:0016491">
    <property type="term" value="F:oxidoreductase activity"/>
    <property type="evidence" value="ECO:0007669"/>
    <property type="project" value="UniProtKB-KW"/>
</dbReference>
<accession>A0A4R8QU26</accession>
<evidence type="ECO:0000256" key="2">
    <source>
        <dbReference type="ARBA" id="ARBA00023002"/>
    </source>
</evidence>
<evidence type="ECO:0000256" key="1">
    <source>
        <dbReference type="ARBA" id="ARBA00006484"/>
    </source>
</evidence>
<dbReference type="PANTHER" id="PTHR43976">
    <property type="entry name" value="SHORT CHAIN DEHYDROGENASE"/>
    <property type="match status" value="1"/>
</dbReference>
<dbReference type="InterPro" id="IPR036291">
    <property type="entry name" value="NAD(P)-bd_dom_sf"/>
</dbReference>
<evidence type="ECO:0000313" key="4">
    <source>
        <dbReference type="Proteomes" id="UP000295083"/>
    </source>
</evidence>
<comment type="caution">
    <text evidence="3">The sequence shown here is derived from an EMBL/GenBank/DDBJ whole genome shotgun (WGS) entry which is preliminary data.</text>
</comment>
<comment type="similarity">
    <text evidence="1">Belongs to the short-chain dehydrogenases/reductases (SDR) family.</text>
</comment>
<evidence type="ECO:0000313" key="3">
    <source>
        <dbReference type="EMBL" id="TDZ40264.1"/>
    </source>
</evidence>
<sequence length="158" mass="17346">MGPKTWFITGCSSGFGDLLVRKLTAEGENVIATGRQADTKLAHLRDADARIMDLDVSSPENVIREKVAEAWGMYEGGVDVVVNNAGYVLARLVEELTQEELETCHRTNFRGPLNITRAFLPFLRKRGTGTLAYLSSQAAWHADPTAGAAGWRQGGRRR</sequence>
<keyword evidence="4" id="KW-1185">Reference proteome</keyword>
<dbReference type="AlphaFoldDB" id="A0A4R8QU26"/>
<gene>
    <name evidence="3" type="ORF">C8035_v003590</name>
</gene>